<evidence type="ECO:0000256" key="4">
    <source>
        <dbReference type="PROSITE-ProRule" id="PRU00169"/>
    </source>
</evidence>
<name>A0ABX7VTZ7_9BACI</name>
<evidence type="ECO:0000313" key="7">
    <source>
        <dbReference type="EMBL" id="QTN00432.1"/>
    </source>
</evidence>
<dbReference type="SUPFAM" id="SSF46689">
    <property type="entry name" value="Homeodomain-like"/>
    <property type="match status" value="2"/>
</dbReference>
<dbReference type="Proteomes" id="UP000665043">
    <property type="component" value="Chromosome"/>
</dbReference>
<feature type="modified residue" description="4-aspartylphosphate" evidence="4">
    <location>
        <position position="89"/>
    </location>
</feature>
<dbReference type="InterPro" id="IPR001789">
    <property type="entry name" value="Sig_transdc_resp-reg_receiver"/>
</dbReference>
<dbReference type="SMART" id="SM00342">
    <property type="entry name" value="HTH_ARAC"/>
    <property type="match status" value="1"/>
</dbReference>
<dbReference type="SUPFAM" id="SSF52172">
    <property type="entry name" value="CheY-like"/>
    <property type="match status" value="1"/>
</dbReference>
<dbReference type="CDD" id="cd17536">
    <property type="entry name" value="REC_YesN-like"/>
    <property type="match status" value="1"/>
</dbReference>
<dbReference type="Pfam" id="PF17853">
    <property type="entry name" value="GGDEF_2"/>
    <property type="match status" value="1"/>
</dbReference>
<dbReference type="PROSITE" id="PS00041">
    <property type="entry name" value="HTH_ARAC_FAMILY_1"/>
    <property type="match status" value="1"/>
</dbReference>
<dbReference type="SMART" id="SM00448">
    <property type="entry name" value="REC"/>
    <property type="match status" value="1"/>
</dbReference>
<dbReference type="PROSITE" id="PS50110">
    <property type="entry name" value="RESPONSE_REGULATORY"/>
    <property type="match status" value="1"/>
</dbReference>
<keyword evidence="8" id="KW-1185">Reference proteome</keyword>
<dbReference type="InterPro" id="IPR018060">
    <property type="entry name" value="HTH_AraC"/>
</dbReference>
<dbReference type="Pfam" id="PF12833">
    <property type="entry name" value="HTH_18"/>
    <property type="match status" value="1"/>
</dbReference>
<feature type="domain" description="Response regulatory" evidence="6">
    <location>
        <begin position="37"/>
        <end position="154"/>
    </location>
</feature>
<dbReference type="InterPro" id="IPR011006">
    <property type="entry name" value="CheY-like_superfamily"/>
</dbReference>
<keyword evidence="3" id="KW-0804">Transcription</keyword>
<dbReference type="PROSITE" id="PS01124">
    <property type="entry name" value="HTH_ARAC_FAMILY_2"/>
    <property type="match status" value="1"/>
</dbReference>
<evidence type="ECO:0000259" key="5">
    <source>
        <dbReference type="PROSITE" id="PS01124"/>
    </source>
</evidence>
<dbReference type="PRINTS" id="PR00032">
    <property type="entry name" value="HTHARAC"/>
</dbReference>
<evidence type="ECO:0000256" key="3">
    <source>
        <dbReference type="ARBA" id="ARBA00023163"/>
    </source>
</evidence>
<dbReference type="EMBL" id="CP046956">
    <property type="protein sequence ID" value="QTN00432.1"/>
    <property type="molecule type" value="Genomic_DNA"/>
</dbReference>
<evidence type="ECO:0000313" key="8">
    <source>
        <dbReference type="Proteomes" id="UP000665043"/>
    </source>
</evidence>
<dbReference type="PANTHER" id="PTHR43280">
    <property type="entry name" value="ARAC-FAMILY TRANSCRIPTIONAL REGULATOR"/>
    <property type="match status" value="1"/>
</dbReference>
<dbReference type="InterPro" id="IPR009057">
    <property type="entry name" value="Homeodomain-like_sf"/>
</dbReference>
<reference evidence="7 8" key="1">
    <citation type="submission" date="2019-12" db="EMBL/GenBank/DDBJ databases">
        <title>The whole genome sequencing of a strain isolated from a Mars analog, Dalangtan Playa.</title>
        <authorList>
            <person name="Huang T."/>
        </authorList>
    </citation>
    <scope>NUCLEOTIDE SEQUENCE [LARGE SCALE GENOMIC DNA]</scope>
    <source>
        <strain evidence="7 8">DP4-553-S</strain>
    </source>
</reference>
<keyword evidence="4" id="KW-0597">Phosphoprotein</keyword>
<protein>
    <submittedName>
        <fullName evidence="7">Response regulator</fullName>
    </submittedName>
</protein>
<proteinExistence type="predicted"/>
<dbReference type="InterPro" id="IPR018062">
    <property type="entry name" value="HTH_AraC-typ_CS"/>
</dbReference>
<evidence type="ECO:0000256" key="1">
    <source>
        <dbReference type="ARBA" id="ARBA00023015"/>
    </source>
</evidence>
<dbReference type="Pfam" id="PF00072">
    <property type="entry name" value="Response_reg"/>
    <property type="match status" value="1"/>
</dbReference>
<accession>A0ABX7VTZ7</accession>
<dbReference type="InterPro" id="IPR020449">
    <property type="entry name" value="Tscrpt_reg_AraC-type_HTH"/>
</dbReference>
<sequence length="510" mass="59565">MSSKLNHSQAKGHESNCYCRSNSPWREPVIRREETMRVLIAEDELLERKAMRKFLEDNFSDVTVVGEAANGRKAIEMAEALLPQIILMDIKMPGINGLEAIEAIHRRDPTIKFILVSAYDSFDYAKQAMKMGVKEYILKPSKKEETIRAVLRVKKEVMEEAARMEEHRHSSLIARELFLTRLMKYEVGADTFELQETLFPGLQSAYFLAIKYQPLKEIETEDWAKHFGEDDYIYRMEDDQLIIVVLSRTRKDKAAVLKLARKLQVQLGPQAYIGAGYPTDKLEDLPDAYHQAIQAVKHLEQIGNSNFGFPPAEQRQSNNFLEDILLEVASGNHTNAIHFFSEWWKDKEDSVEMLHELYFRLKQELQQRGIQPPETGFPVEDDYQGWTDYLKLASLNVLHHYQSQDKMERAKKFIHDHFHEPISLEDVAEHAELSPNYFSNLFKASTGETFIDYLTHVRLQKAKEFLQSHRYTLKEICFMVGYKDPNYFSRVFKKYFSLSPKQYQKEILKK</sequence>
<dbReference type="Gene3D" id="1.10.10.60">
    <property type="entry name" value="Homeodomain-like"/>
    <property type="match status" value="2"/>
</dbReference>
<organism evidence="7 8">
    <name type="scientific">Sediminibacillus dalangtanensis</name>
    <dbReference type="NCBI Taxonomy" id="2729421"/>
    <lineage>
        <taxon>Bacteria</taxon>
        <taxon>Bacillati</taxon>
        <taxon>Bacillota</taxon>
        <taxon>Bacilli</taxon>
        <taxon>Bacillales</taxon>
        <taxon>Bacillaceae</taxon>
        <taxon>Sediminibacillus</taxon>
    </lineage>
</organism>
<dbReference type="PANTHER" id="PTHR43280:SF2">
    <property type="entry name" value="HTH-TYPE TRANSCRIPTIONAL REGULATOR EXSA"/>
    <property type="match status" value="1"/>
</dbReference>
<gene>
    <name evidence="7" type="ORF">ERJ70_14680</name>
</gene>
<feature type="domain" description="HTH araC/xylS-type" evidence="5">
    <location>
        <begin position="408"/>
        <end position="506"/>
    </location>
</feature>
<evidence type="ECO:0000259" key="6">
    <source>
        <dbReference type="PROSITE" id="PS50110"/>
    </source>
</evidence>
<dbReference type="InterPro" id="IPR041522">
    <property type="entry name" value="CdaR_GGDEF"/>
</dbReference>
<evidence type="ECO:0000256" key="2">
    <source>
        <dbReference type="ARBA" id="ARBA00023125"/>
    </source>
</evidence>
<keyword evidence="2" id="KW-0238">DNA-binding</keyword>
<keyword evidence="1" id="KW-0805">Transcription regulation</keyword>
<dbReference type="Gene3D" id="3.40.50.2300">
    <property type="match status" value="1"/>
</dbReference>